<dbReference type="SUPFAM" id="SSF75169">
    <property type="entry name" value="DsrEFH-like"/>
    <property type="match status" value="1"/>
</dbReference>
<sequence>MSFNLILVTKPPYSSRTGHETLEAIMSLALFEVNHKIVFFEQGLTWLTKNQSPSHAKSIEKQLNALPMYDSDELYFVTEHKEAILGNNETLSLVAPVSLQQLTTWFQNANHVEVF</sequence>
<organism evidence="1 2">
    <name type="scientific">Reinekea marina</name>
    <dbReference type="NCBI Taxonomy" id="1310421"/>
    <lineage>
        <taxon>Bacteria</taxon>
        <taxon>Pseudomonadati</taxon>
        <taxon>Pseudomonadota</taxon>
        <taxon>Gammaproteobacteria</taxon>
        <taxon>Oceanospirillales</taxon>
        <taxon>Saccharospirillaceae</taxon>
        <taxon>Reinekea</taxon>
    </lineage>
</organism>
<protein>
    <submittedName>
        <fullName evidence="1">DsrE family protein</fullName>
    </submittedName>
</protein>
<dbReference type="InterPro" id="IPR027396">
    <property type="entry name" value="DsrEFH-like"/>
</dbReference>
<evidence type="ECO:0000313" key="1">
    <source>
        <dbReference type="EMBL" id="MFC3700510.1"/>
    </source>
</evidence>
<dbReference type="Proteomes" id="UP001595710">
    <property type="component" value="Unassembled WGS sequence"/>
</dbReference>
<dbReference type="EMBL" id="JBHRYN010000005">
    <property type="protein sequence ID" value="MFC3700510.1"/>
    <property type="molecule type" value="Genomic_DNA"/>
</dbReference>
<gene>
    <name evidence="1" type="ORF">ACFOND_02575</name>
</gene>
<dbReference type="RefSeq" id="WP_290281827.1">
    <property type="nucleotide sequence ID" value="NZ_JAUFQI010000001.1"/>
</dbReference>
<keyword evidence="2" id="KW-1185">Reference proteome</keyword>
<proteinExistence type="predicted"/>
<evidence type="ECO:0000313" key="2">
    <source>
        <dbReference type="Proteomes" id="UP001595710"/>
    </source>
</evidence>
<accession>A0ABV7WRD5</accession>
<dbReference type="InterPro" id="IPR003787">
    <property type="entry name" value="Sulphur_relay_DsrE/F-like"/>
</dbReference>
<comment type="caution">
    <text evidence="1">The sequence shown here is derived from an EMBL/GenBank/DDBJ whole genome shotgun (WGS) entry which is preliminary data.</text>
</comment>
<dbReference type="Gene3D" id="3.40.1260.10">
    <property type="entry name" value="DsrEFH-like"/>
    <property type="match status" value="1"/>
</dbReference>
<name>A0ABV7WRD5_9GAMM</name>
<dbReference type="Pfam" id="PF02635">
    <property type="entry name" value="DsrE"/>
    <property type="match status" value="1"/>
</dbReference>
<reference evidence="2" key="1">
    <citation type="journal article" date="2019" name="Int. J. Syst. Evol. Microbiol.">
        <title>The Global Catalogue of Microorganisms (GCM) 10K type strain sequencing project: providing services to taxonomists for standard genome sequencing and annotation.</title>
        <authorList>
            <consortium name="The Broad Institute Genomics Platform"/>
            <consortium name="The Broad Institute Genome Sequencing Center for Infectious Disease"/>
            <person name="Wu L."/>
            <person name="Ma J."/>
        </authorList>
    </citation>
    <scope>NUCLEOTIDE SEQUENCE [LARGE SCALE GENOMIC DNA]</scope>
    <source>
        <strain evidence="2">CECT 8288</strain>
    </source>
</reference>